<sequence>MLTWVDSSSSGSVYWMSGMAGTGKTTIAYSLCQELDASRRLAASFFCSRLLPECRNVSLIIPTIAYQLARCSHPFRFVLSAILENDPDVHTRLPHLQFDALISQPLLKVKDTLPDHFTVVIDALDECDDKESTSQMLDVLLTKSSRLPVRFVVSSRPEPEIRDEMTKQSDQDQAESRVVLHELDEYAVQADIETYLRVSLAPMKPDEDEIATLVERSGILFIYAATVVRYIGYDKFRRNPRARLAKVLNGSNAAIEKNKHKEIDELYTTILHAALDDPDLDDLDREDMKQVLHTIICAQEPLMVSTLSAFLELDDYDRVYAALRPLWSVLHISGDGEMVTTLHASFPDFMLDSFRSKQYHCSLLAQNRILALRCFEIFRRVHPPFNICGLESSYLADDQVEGLEKRIQRSIPSELFYAAQYWAVHLTACIGMPDLIPELEEFLSKRLLLWMEVMNLEGYSANMPEAIQQLELWETDGLTELRSSIHDAWRFTKTFALSSVSSSTPHIYTSMLLFWPESSPIPRQYLKHFQGVIKLEGNAIERRQHVLIASWGFDRAVNCAAFSPDGTEIALATHDKILVLSPETGRQVLPPFTEHKQATTSVQFSPDGEYVISSSMDNAICVWSMHSGELVLGPLQTHASDVTYVAFMLGGTRLVSGSSDSTICLWDASNGDLISNWTVGPDEQKAVYSSGENYIGCCGASANIYISNIRDGRYDKSIALSHEDNSIIWRSIDVFPTAALVASGSQFGDVYIWDLTTGLITLGPLAVAGTPKNLYIPIEAIAFSPDGSRLVSCSRRMGICVWDTKQGNLLLGPLEGHTSTVTSVGFSPDGAYILSSSFDKTIRLWDTRSIQASTDPLPGHTAFIKSVAYFPDGARIVTSASDLATCVWDAETGEIVLGPLQQTYTSDPSPDNTCMVCNTSDGLVILNSQTGDIIRGPLRNKSLVESANFSSDGAYILIALEGGLVQVLATDTCQTLMVIHLPLVQNNDFPTLFAMFSSDGSHIGVASKIFGLHMYDTSNGRLLYDPIAGRYFGTNPIVFSPDGNRFIAGWDSRILVREVESGEVVFEPPGCNEFLITSMAFSPDGTRAVFGRHDHTVCIWDFELGQNMLEPVKWHTDYVTSARFSPDGTRVVTGSNDMAIRVTDITKEGQFLSDSSTPTGSEWELTVDGWIMDEQGRLLVWVPRELRASLMWPRTKLLISRRGWLRLNFAGASIGDSWAECYKHT</sequence>
<dbReference type="InterPro" id="IPR011044">
    <property type="entry name" value="Quino_amine_DH_bsu"/>
</dbReference>
<organism evidence="5 6">
    <name type="scientific">Rhizoctonia solani</name>
    <dbReference type="NCBI Taxonomy" id="456999"/>
    <lineage>
        <taxon>Eukaryota</taxon>
        <taxon>Fungi</taxon>
        <taxon>Dikarya</taxon>
        <taxon>Basidiomycota</taxon>
        <taxon>Agaricomycotina</taxon>
        <taxon>Agaricomycetes</taxon>
        <taxon>Cantharellales</taxon>
        <taxon>Ceratobasidiaceae</taxon>
        <taxon>Rhizoctonia</taxon>
    </lineage>
</organism>
<keyword evidence="2" id="KW-0677">Repeat</keyword>
<protein>
    <recommendedName>
        <fullName evidence="4">Nephrocystin 3-like N-terminal domain-containing protein</fullName>
    </recommendedName>
</protein>
<dbReference type="InterPro" id="IPR001680">
    <property type="entry name" value="WD40_rpt"/>
</dbReference>
<comment type="caution">
    <text evidence="5">The sequence shown here is derived from an EMBL/GenBank/DDBJ whole genome shotgun (WGS) entry which is preliminary data.</text>
</comment>
<dbReference type="PANTHER" id="PTHR22847">
    <property type="entry name" value="WD40 REPEAT PROTEIN"/>
    <property type="match status" value="1"/>
</dbReference>
<dbReference type="AlphaFoldDB" id="A0A8H3ADI0"/>
<dbReference type="PANTHER" id="PTHR22847:SF637">
    <property type="entry name" value="WD REPEAT DOMAIN 5B"/>
    <property type="match status" value="1"/>
</dbReference>
<dbReference type="Pfam" id="PF00400">
    <property type="entry name" value="WD40"/>
    <property type="match status" value="7"/>
</dbReference>
<feature type="repeat" description="WD" evidence="3">
    <location>
        <begin position="857"/>
        <end position="898"/>
    </location>
</feature>
<evidence type="ECO:0000256" key="3">
    <source>
        <dbReference type="PROSITE-ProRule" id="PRU00221"/>
    </source>
</evidence>
<dbReference type="InterPro" id="IPR011047">
    <property type="entry name" value="Quinoprotein_ADH-like_sf"/>
</dbReference>
<feature type="repeat" description="WD" evidence="3">
    <location>
        <begin position="635"/>
        <end position="676"/>
    </location>
</feature>
<dbReference type="SUPFAM" id="SSF50969">
    <property type="entry name" value="YVTN repeat-like/Quinoprotein amine dehydrogenase"/>
    <property type="match status" value="1"/>
</dbReference>
<dbReference type="InterPro" id="IPR019775">
    <property type="entry name" value="WD40_repeat_CS"/>
</dbReference>
<feature type="repeat" description="WD" evidence="3">
    <location>
        <begin position="592"/>
        <end position="633"/>
    </location>
</feature>
<accession>A0A8H3ADI0</accession>
<dbReference type="InterPro" id="IPR020472">
    <property type="entry name" value="WD40_PAC1"/>
</dbReference>
<dbReference type="PRINTS" id="PR00320">
    <property type="entry name" value="GPROTEINBRPT"/>
</dbReference>
<dbReference type="CDD" id="cd00200">
    <property type="entry name" value="WD40"/>
    <property type="match status" value="2"/>
</dbReference>
<dbReference type="SUPFAM" id="SSF52540">
    <property type="entry name" value="P-loop containing nucleoside triphosphate hydrolases"/>
    <property type="match status" value="1"/>
</dbReference>
<dbReference type="PROSITE" id="PS00678">
    <property type="entry name" value="WD_REPEATS_1"/>
    <property type="match status" value="3"/>
</dbReference>
<evidence type="ECO:0000256" key="1">
    <source>
        <dbReference type="ARBA" id="ARBA00022574"/>
    </source>
</evidence>
<dbReference type="EMBL" id="CAJMWT010001708">
    <property type="protein sequence ID" value="CAE6416185.1"/>
    <property type="molecule type" value="Genomic_DNA"/>
</dbReference>
<dbReference type="SUPFAM" id="SSF50998">
    <property type="entry name" value="Quinoprotein alcohol dehydrogenase-like"/>
    <property type="match status" value="1"/>
</dbReference>
<dbReference type="Gene3D" id="3.40.50.300">
    <property type="entry name" value="P-loop containing nucleotide triphosphate hydrolases"/>
    <property type="match status" value="1"/>
</dbReference>
<dbReference type="PROSITE" id="PS50082">
    <property type="entry name" value="WD_REPEATS_2"/>
    <property type="match status" value="7"/>
</dbReference>
<proteinExistence type="predicted"/>
<gene>
    <name evidence="5" type="ORF">RDB_LOCUS48945</name>
</gene>
<feature type="repeat" description="WD" evidence="3">
    <location>
        <begin position="1112"/>
        <end position="1153"/>
    </location>
</feature>
<reference evidence="5" key="1">
    <citation type="submission" date="2021-01" db="EMBL/GenBank/DDBJ databases">
        <authorList>
            <person name="Kaushik A."/>
        </authorList>
    </citation>
    <scope>NUCLEOTIDE SEQUENCE</scope>
    <source>
        <strain evidence="5">AG2-2IIIB</strain>
    </source>
</reference>
<feature type="domain" description="Nephrocystin 3-like N-terminal" evidence="4">
    <location>
        <begin position="3"/>
        <end position="156"/>
    </location>
</feature>
<feature type="repeat" description="WD" evidence="3">
    <location>
        <begin position="814"/>
        <end position="855"/>
    </location>
</feature>
<dbReference type="PROSITE" id="PS50294">
    <property type="entry name" value="WD_REPEATS_REGION"/>
    <property type="match status" value="5"/>
</dbReference>
<keyword evidence="1 3" id="KW-0853">WD repeat</keyword>
<dbReference type="Gene3D" id="2.130.10.10">
    <property type="entry name" value="YVTN repeat-like/Quinoprotein amine dehydrogenase"/>
    <property type="match status" value="3"/>
</dbReference>
<dbReference type="Proteomes" id="UP000663843">
    <property type="component" value="Unassembled WGS sequence"/>
</dbReference>
<dbReference type="GO" id="GO:1990234">
    <property type="term" value="C:transferase complex"/>
    <property type="evidence" value="ECO:0007669"/>
    <property type="project" value="UniProtKB-ARBA"/>
</dbReference>
<evidence type="ECO:0000259" key="4">
    <source>
        <dbReference type="Pfam" id="PF24883"/>
    </source>
</evidence>
<dbReference type="InterPro" id="IPR027417">
    <property type="entry name" value="P-loop_NTPase"/>
</dbReference>
<dbReference type="SMART" id="SM00320">
    <property type="entry name" value="WD40"/>
    <property type="match status" value="9"/>
</dbReference>
<evidence type="ECO:0000256" key="2">
    <source>
        <dbReference type="ARBA" id="ARBA00022737"/>
    </source>
</evidence>
<name>A0A8H3ADI0_9AGAM</name>
<feature type="repeat" description="WD" evidence="3">
    <location>
        <begin position="1076"/>
        <end position="1110"/>
    </location>
</feature>
<evidence type="ECO:0000313" key="6">
    <source>
        <dbReference type="Proteomes" id="UP000663843"/>
    </source>
</evidence>
<dbReference type="InterPro" id="IPR015943">
    <property type="entry name" value="WD40/YVTN_repeat-like_dom_sf"/>
</dbReference>
<dbReference type="Pfam" id="PF24883">
    <property type="entry name" value="NPHP3_N"/>
    <property type="match status" value="1"/>
</dbReference>
<feature type="repeat" description="WD" evidence="3">
    <location>
        <begin position="778"/>
        <end position="812"/>
    </location>
</feature>
<dbReference type="InterPro" id="IPR056884">
    <property type="entry name" value="NPHP3-like_N"/>
</dbReference>
<evidence type="ECO:0000313" key="5">
    <source>
        <dbReference type="EMBL" id="CAE6416185.1"/>
    </source>
</evidence>